<dbReference type="Gene3D" id="2.30.30.240">
    <property type="entry name" value="PRC-barrel domain"/>
    <property type="match status" value="1"/>
</dbReference>
<dbReference type="SUPFAM" id="SSF50346">
    <property type="entry name" value="PRC-barrel domain"/>
    <property type="match status" value="1"/>
</dbReference>
<feature type="domain" description="PRC-barrel" evidence="1">
    <location>
        <begin position="84"/>
        <end position="127"/>
    </location>
</feature>
<dbReference type="Proteomes" id="UP001183629">
    <property type="component" value="Unassembled WGS sequence"/>
</dbReference>
<evidence type="ECO:0000313" key="2">
    <source>
        <dbReference type="EMBL" id="MDR7327515.1"/>
    </source>
</evidence>
<gene>
    <name evidence="2" type="ORF">J2S44_007765</name>
</gene>
<name>A0AAE3ZZ02_9ACTN</name>
<evidence type="ECO:0000259" key="1">
    <source>
        <dbReference type="Pfam" id="PF05239"/>
    </source>
</evidence>
<dbReference type="InterPro" id="IPR027275">
    <property type="entry name" value="PRC-brl_dom"/>
</dbReference>
<dbReference type="AlphaFoldDB" id="A0AAE3ZZ02"/>
<keyword evidence="3" id="KW-1185">Reference proteome</keyword>
<evidence type="ECO:0000313" key="3">
    <source>
        <dbReference type="Proteomes" id="UP001183629"/>
    </source>
</evidence>
<dbReference type="RefSeq" id="WP_310424887.1">
    <property type="nucleotide sequence ID" value="NZ_JAVDYC010000001.1"/>
</dbReference>
<proteinExistence type="predicted"/>
<comment type="caution">
    <text evidence="2">The sequence shown here is derived from an EMBL/GenBank/DDBJ whole genome shotgun (WGS) entry which is preliminary data.</text>
</comment>
<dbReference type="InterPro" id="IPR011033">
    <property type="entry name" value="PRC_barrel-like_sf"/>
</dbReference>
<protein>
    <submittedName>
        <fullName evidence="2">Sporulation protein YlmC with PRC-barrel domain</fullName>
    </submittedName>
</protein>
<sequence length="143" mass="14801">MTRYSGIHGLGIVDTGNATTVARVDGIIIDPVTATVVAIEARAGRSHSAVHWPDIAGFGDAVTVASPGAIRPADGRAAELRGARHDLLRKRVLTDAGDEIGRVVDIDFDPRTGTVTGLVTDNGTVDGARLMGCGSYAVVVRGR</sequence>
<dbReference type="Pfam" id="PF05239">
    <property type="entry name" value="PRC"/>
    <property type="match status" value="1"/>
</dbReference>
<dbReference type="EMBL" id="JAVDYC010000001">
    <property type="protein sequence ID" value="MDR7327515.1"/>
    <property type="molecule type" value="Genomic_DNA"/>
</dbReference>
<reference evidence="2 3" key="1">
    <citation type="submission" date="2023-07" db="EMBL/GenBank/DDBJ databases">
        <title>Sequencing the genomes of 1000 actinobacteria strains.</title>
        <authorList>
            <person name="Klenk H.-P."/>
        </authorList>
    </citation>
    <scope>NUCLEOTIDE SEQUENCE [LARGE SCALE GENOMIC DNA]</scope>
    <source>
        <strain evidence="2 3">DSM 44711</strain>
    </source>
</reference>
<organism evidence="2 3">
    <name type="scientific">Catenuloplanes niger</name>
    <dbReference type="NCBI Taxonomy" id="587534"/>
    <lineage>
        <taxon>Bacteria</taxon>
        <taxon>Bacillati</taxon>
        <taxon>Actinomycetota</taxon>
        <taxon>Actinomycetes</taxon>
        <taxon>Micromonosporales</taxon>
        <taxon>Micromonosporaceae</taxon>
        <taxon>Catenuloplanes</taxon>
    </lineage>
</organism>
<accession>A0AAE3ZZ02</accession>